<evidence type="ECO:0000256" key="2">
    <source>
        <dbReference type="SAM" id="Phobius"/>
    </source>
</evidence>
<feature type="transmembrane region" description="Helical" evidence="2">
    <location>
        <begin position="17"/>
        <end position="40"/>
    </location>
</feature>
<evidence type="ECO:0008006" key="5">
    <source>
        <dbReference type="Google" id="ProtNLM"/>
    </source>
</evidence>
<dbReference type="AlphaFoldDB" id="A0A7W8QRD9"/>
<feature type="region of interest" description="Disordered" evidence="1">
    <location>
        <begin position="151"/>
        <end position="205"/>
    </location>
</feature>
<gene>
    <name evidence="3" type="ORF">HDA36_005371</name>
</gene>
<keyword evidence="2" id="KW-1133">Transmembrane helix</keyword>
<feature type="transmembrane region" description="Helical" evidence="2">
    <location>
        <begin position="115"/>
        <end position="132"/>
    </location>
</feature>
<keyword evidence="2" id="KW-0812">Transmembrane</keyword>
<keyword evidence="4" id="KW-1185">Reference proteome</keyword>
<protein>
    <recommendedName>
        <fullName evidence="5">DUF2637 domain-containing protein</fullName>
    </recommendedName>
</protein>
<dbReference type="RefSeq" id="WP_184397888.1">
    <property type="nucleotide sequence ID" value="NZ_BAAAJD010000117.1"/>
</dbReference>
<keyword evidence="2" id="KW-0472">Membrane</keyword>
<comment type="caution">
    <text evidence="3">The sequence shown here is derived from an EMBL/GenBank/DDBJ whole genome shotgun (WGS) entry which is preliminary data.</text>
</comment>
<feature type="compositionally biased region" description="Low complexity" evidence="1">
    <location>
        <begin position="158"/>
        <end position="169"/>
    </location>
</feature>
<evidence type="ECO:0000313" key="4">
    <source>
        <dbReference type="Proteomes" id="UP000572635"/>
    </source>
</evidence>
<evidence type="ECO:0000313" key="3">
    <source>
        <dbReference type="EMBL" id="MBB5435223.1"/>
    </source>
</evidence>
<dbReference type="Proteomes" id="UP000572635">
    <property type="component" value="Unassembled WGS sequence"/>
</dbReference>
<proteinExistence type="predicted"/>
<reference evidence="3 4" key="1">
    <citation type="submission" date="2020-08" db="EMBL/GenBank/DDBJ databases">
        <title>Sequencing the genomes of 1000 actinobacteria strains.</title>
        <authorList>
            <person name="Klenk H.-P."/>
        </authorList>
    </citation>
    <scope>NUCLEOTIDE SEQUENCE [LARGE SCALE GENOMIC DNA]</scope>
    <source>
        <strain evidence="3 4">DSM 44551</strain>
    </source>
</reference>
<evidence type="ECO:0000256" key="1">
    <source>
        <dbReference type="SAM" id="MobiDB-lite"/>
    </source>
</evidence>
<organism evidence="3 4">
    <name type="scientific">Nocardiopsis composta</name>
    <dbReference type="NCBI Taxonomy" id="157465"/>
    <lineage>
        <taxon>Bacteria</taxon>
        <taxon>Bacillati</taxon>
        <taxon>Actinomycetota</taxon>
        <taxon>Actinomycetes</taxon>
        <taxon>Streptosporangiales</taxon>
        <taxon>Nocardiopsidaceae</taxon>
        <taxon>Nocardiopsis</taxon>
    </lineage>
</organism>
<accession>A0A7W8QRD9</accession>
<feature type="transmembrane region" description="Helical" evidence="2">
    <location>
        <begin position="82"/>
        <end position="103"/>
    </location>
</feature>
<feature type="transmembrane region" description="Helical" evidence="2">
    <location>
        <begin position="46"/>
        <end position="70"/>
    </location>
</feature>
<sequence length="252" mass="26755">MEEEVARIQRAARRLEWALSAVAAGALAFSTVTVGALAIAHGVPALIAWMLEPLVGVALWAGLSSDAVLSRYGRSCGWQARVLRFFTGAATLVTNVWGSVFAIPYAGGLRWDPDATGIVLHAIAPVLLILLAEAAPRYRAAFAEITADLRRQQEQENPAGSRPAAGPPAESDDPRIPFVADGGGSNGAVGAQKQGKRMSHGDREDMARSIVAAEPEISGAELARRLGVRARTGQRILNRLRADEPVGEEHLK</sequence>
<name>A0A7W8QRD9_9ACTN</name>
<dbReference type="EMBL" id="JACHDB010000002">
    <property type="protein sequence ID" value="MBB5435223.1"/>
    <property type="molecule type" value="Genomic_DNA"/>
</dbReference>